<name>A0A5B9CZZ7_9HYPH</name>
<proteinExistence type="predicted"/>
<organism evidence="1 2">
    <name type="scientific">Bartonella kosoyi</name>
    <dbReference type="NCBI Taxonomy" id="2133959"/>
    <lineage>
        <taxon>Bacteria</taxon>
        <taxon>Pseudomonadati</taxon>
        <taxon>Pseudomonadota</taxon>
        <taxon>Alphaproteobacteria</taxon>
        <taxon>Hyphomicrobiales</taxon>
        <taxon>Bartonellaceae</taxon>
        <taxon>Bartonella</taxon>
    </lineage>
</organism>
<dbReference type="Proteomes" id="UP000321940">
    <property type="component" value="Chromosome"/>
</dbReference>
<dbReference type="GO" id="GO:0008701">
    <property type="term" value="F:4-hydroxy-2-oxovalerate aldolase activity"/>
    <property type="evidence" value="ECO:0007669"/>
    <property type="project" value="UniProtKB-EC"/>
</dbReference>
<keyword evidence="2" id="KW-1185">Reference proteome</keyword>
<dbReference type="RefSeq" id="WP_120102240.1">
    <property type="nucleotide sequence ID" value="NZ_CP031843.2"/>
</dbReference>
<evidence type="ECO:0000313" key="1">
    <source>
        <dbReference type="EMBL" id="QEE09767.1"/>
    </source>
</evidence>
<sequence length="108" mass="12465">MLKNLDVPLRDGGYRNQFSFSLDYIIEHIKNLMHSQVEYVEIGYRKGSFKPMDNVGQTALCSNDYIQLLHKAVPDAKLVIIAHPHNINQSDIRELKNFGVILYTTLFQ</sequence>
<dbReference type="EC" id="4.1.3.39" evidence="1"/>
<dbReference type="KEGG" id="bky:D1093_09370"/>
<dbReference type="EMBL" id="CP031843">
    <property type="protein sequence ID" value="QEE09767.1"/>
    <property type="molecule type" value="Genomic_DNA"/>
</dbReference>
<accession>A0A5B9CZZ7</accession>
<keyword evidence="1" id="KW-0456">Lyase</keyword>
<dbReference type="AlphaFoldDB" id="A0A5B9CZZ7"/>
<dbReference type="SUPFAM" id="SSF51569">
    <property type="entry name" value="Aldolase"/>
    <property type="match status" value="1"/>
</dbReference>
<gene>
    <name evidence="1" type="ORF">D1093_09370</name>
</gene>
<protein>
    <submittedName>
        <fullName evidence="1">4-hydroxy-2-oxovalerate aldolase</fullName>
        <ecNumber evidence="1">4.1.3.39</ecNumber>
    </submittedName>
</protein>
<dbReference type="Gene3D" id="3.20.20.70">
    <property type="entry name" value="Aldolase class I"/>
    <property type="match status" value="1"/>
</dbReference>
<dbReference type="InterPro" id="IPR013785">
    <property type="entry name" value="Aldolase_TIM"/>
</dbReference>
<reference evidence="1 2" key="1">
    <citation type="journal article" date="2020" name="Int. J. Syst. Evol. Microbiol.">
        <title>Bartonella kosoyi sp. nov. and Bartonella krasnovii sp. nov., two novel species closely related to the zoonotic Bartonella elizabethae, isolated from black rats and wild desert rodent-fleas.</title>
        <authorList>
            <person name="Gutierrez R."/>
            <person name="Shalit T."/>
            <person name="Markus B."/>
            <person name="Yuan C."/>
            <person name="Nachum-Biala Y."/>
            <person name="Elad D."/>
            <person name="Harrus S."/>
        </authorList>
    </citation>
    <scope>NUCLEOTIDE SEQUENCE [LARGE SCALE GENOMIC DNA]</scope>
    <source>
        <strain evidence="1 2">Tel Aviv</strain>
    </source>
</reference>
<evidence type="ECO:0000313" key="2">
    <source>
        <dbReference type="Proteomes" id="UP000321940"/>
    </source>
</evidence>